<dbReference type="Proteomes" id="UP000827872">
    <property type="component" value="Linkage Group LG14"/>
</dbReference>
<keyword evidence="2" id="KW-1185">Reference proteome</keyword>
<name>A0ACB8EAY1_9SAUR</name>
<evidence type="ECO:0000313" key="1">
    <source>
        <dbReference type="EMBL" id="KAH7989499.1"/>
    </source>
</evidence>
<evidence type="ECO:0000313" key="2">
    <source>
        <dbReference type="Proteomes" id="UP000827872"/>
    </source>
</evidence>
<proteinExistence type="predicted"/>
<sequence>MAEIPTLRRATEALELLLWAAGAAGTASEPLQATQSAALLESLSSRVAALEEKFSQDPEWGDLRRLRAEIHEEARWASPCQDTAWTFTAQVLLLLLCLKRCMVLLAAGYCPPPPDPKAAEAAPPLSPDTLSISQEKTVQAALQLVTTLGLCPYLLPGVGLSLRHRTEFSALVQQVVSPGSLSSAMRRLYASCTILLEITQHPSLGSLILTRHLGDLLAGLCQLAFVPMRRKGDQIKAQEERTGLTEEERARCREALQGLLDRVYQPLVVRELLILQGGSKQGSYSDGREGEHRLAPAPSWLRRLCGQLLSERLMRPGGVQAVVRGILEGAGAGAAGGSNAEAAVADWRKCDSVARILSSCPQQSLSLEDYYRQVCPQILQLLLIRDQLVARQLQRVAVTTVLTMTREHPQKAEAHLLGPLLEPLLRCLDGTELSLEDLPAGTVLVKEEELTSCVESIFKVYVAEHDPSAVLLGSLRPVLGAIFSLCCFTKQNVSFLRGPCREILLWFLEKSEREAALSDLESLARLGGAARFLHPLCHFRVASEGGAVIAIREAARDEEEELYQKVSSEQWQLEQLVDLLTGSPESGLAGDFLLRCLKELTQLAGQGDPKTDSVLLSCKSSVSLDQCCNQPLEPQERQLRVLQLVAMLCESSSQALFTDVSQVVEFVAATLQRACVSGGAVEAQTLSMAMGLVAAILGGAVQLKSADFVTLKQLVPLLEEVGRLHPEPVIQELAADLRIAICTHGAFSPESVCLAAQNTLGKRVAGETVGQAETGISQEPPERPPGKAALPQMPEESRAAVGPAPSAPGRLAPGWTVADHLPGSPALQELLLSAYDPDIPSRAAALRSLSRLIEQRDPEALKIQEELLKVFVEGLDHEDSFVYLSAIQGVVLLSDAFPEEVLPPLLAQYQRGPPGARMKVGEALMRITRGLGDLVFSYRDRLIHVFLQGARDHDATLRASSLSNLGELCQILHFQLGSVVHEVTSCLAAVVKSDGEVEVRRAAVQAVVLLLRGLSESATQVLQDVLLGLYRLLKFVVQCERDEVTVLHAQLALEELDAIMRRFLFPPQSLEKKIVILP</sequence>
<accession>A0ACB8EAY1</accession>
<comment type="caution">
    <text evidence="1">The sequence shown here is derived from an EMBL/GenBank/DDBJ whole genome shotgun (WGS) entry which is preliminary data.</text>
</comment>
<organism evidence="1 2">
    <name type="scientific">Sphaerodactylus townsendi</name>
    <dbReference type="NCBI Taxonomy" id="933632"/>
    <lineage>
        <taxon>Eukaryota</taxon>
        <taxon>Metazoa</taxon>
        <taxon>Chordata</taxon>
        <taxon>Craniata</taxon>
        <taxon>Vertebrata</taxon>
        <taxon>Euteleostomi</taxon>
        <taxon>Lepidosauria</taxon>
        <taxon>Squamata</taxon>
        <taxon>Bifurcata</taxon>
        <taxon>Gekkota</taxon>
        <taxon>Sphaerodactylidae</taxon>
        <taxon>Sphaerodactylus</taxon>
    </lineage>
</organism>
<protein>
    <submittedName>
        <fullName evidence="1">Uncharacterized protein</fullName>
    </submittedName>
</protein>
<reference evidence="1" key="1">
    <citation type="submission" date="2021-08" db="EMBL/GenBank/DDBJ databases">
        <title>The first chromosome-level gecko genome reveals the dynamic sex chromosomes of Neotropical dwarf geckos (Sphaerodactylidae: Sphaerodactylus).</title>
        <authorList>
            <person name="Pinto B.J."/>
            <person name="Keating S.E."/>
            <person name="Gamble T."/>
        </authorList>
    </citation>
    <scope>NUCLEOTIDE SEQUENCE</scope>
    <source>
        <strain evidence="1">TG3544</strain>
    </source>
</reference>
<dbReference type="EMBL" id="CM037627">
    <property type="protein sequence ID" value="KAH7989499.1"/>
    <property type="molecule type" value="Genomic_DNA"/>
</dbReference>
<gene>
    <name evidence="1" type="ORF">K3G42_010429</name>
</gene>